<evidence type="ECO:0000256" key="4">
    <source>
        <dbReference type="ARBA" id="ARBA00022989"/>
    </source>
</evidence>
<dbReference type="GO" id="GO:0005886">
    <property type="term" value="C:plasma membrane"/>
    <property type="evidence" value="ECO:0007669"/>
    <property type="project" value="UniProtKB-SubCell"/>
</dbReference>
<evidence type="ECO:0000256" key="1">
    <source>
        <dbReference type="ARBA" id="ARBA00004651"/>
    </source>
</evidence>
<evidence type="ECO:0000256" key="6">
    <source>
        <dbReference type="SAM" id="Phobius"/>
    </source>
</evidence>
<dbReference type="Proteomes" id="UP000247702">
    <property type="component" value="Unassembled WGS sequence"/>
</dbReference>
<dbReference type="EMBL" id="BEXD01002347">
    <property type="protein sequence ID" value="GBB97976.1"/>
    <property type="molecule type" value="Genomic_DNA"/>
</dbReference>
<keyword evidence="3 6" id="KW-0812">Transmembrane</keyword>
<protein>
    <recommendedName>
        <fullName evidence="7">Cardiolipin synthase N-terminal domain-containing protein</fullName>
    </recommendedName>
</protein>
<comment type="subcellular location">
    <subcellularLocation>
        <location evidence="1">Cell membrane</location>
        <topology evidence="1">Multi-pass membrane protein</topology>
    </subcellularLocation>
</comment>
<evidence type="ECO:0000256" key="5">
    <source>
        <dbReference type="ARBA" id="ARBA00023136"/>
    </source>
</evidence>
<dbReference type="InterPro" id="IPR027379">
    <property type="entry name" value="CLS_N"/>
</dbReference>
<keyword evidence="2" id="KW-1003">Cell membrane</keyword>
<evidence type="ECO:0000256" key="3">
    <source>
        <dbReference type="ARBA" id="ARBA00022692"/>
    </source>
</evidence>
<dbReference type="Pfam" id="PF13396">
    <property type="entry name" value="PLDc_N"/>
    <property type="match status" value="1"/>
</dbReference>
<sequence length="115" mass="13947">MLECSHDRNVRCIVFRKTRNDNLLFSILIMETLYAFTHCDHFMGIKICVHSLFFLAIFILDGLAIIEIIKSKRRDWDKLLWVFLILFFQIFGLIAYFFLSDRKRYKRASWYQNIP</sequence>
<reference evidence="8 9" key="1">
    <citation type="submission" date="2017-11" db="EMBL/GenBank/DDBJ databases">
        <title>The genome of Rhizophagus clarus HR1 reveals common genetic basis of auxotrophy among arbuscular mycorrhizal fungi.</title>
        <authorList>
            <person name="Kobayashi Y."/>
        </authorList>
    </citation>
    <scope>NUCLEOTIDE SEQUENCE [LARGE SCALE GENOMIC DNA]</scope>
    <source>
        <strain evidence="8 9">HR1</strain>
    </source>
</reference>
<name>A0A2Z6S0U9_9GLOM</name>
<organism evidence="8 9">
    <name type="scientific">Rhizophagus clarus</name>
    <dbReference type="NCBI Taxonomy" id="94130"/>
    <lineage>
        <taxon>Eukaryota</taxon>
        <taxon>Fungi</taxon>
        <taxon>Fungi incertae sedis</taxon>
        <taxon>Mucoromycota</taxon>
        <taxon>Glomeromycotina</taxon>
        <taxon>Glomeromycetes</taxon>
        <taxon>Glomerales</taxon>
        <taxon>Glomeraceae</taxon>
        <taxon>Rhizophagus</taxon>
    </lineage>
</organism>
<accession>A0A2Z6S0U9</accession>
<feature type="transmembrane region" description="Helical" evidence="6">
    <location>
        <begin position="78"/>
        <end position="99"/>
    </location>
</feature>
<proteinExistence type="predicted"/>
<evidence type="ECO:0000256" key="2">
    <source>
        <dbReference type="ARBA" id="ARBA00022475"/>
    </source>
</evidence>
<evidence type="ECO:0000259" key="7">
    <source>
        <dbReference type="Pfam" id="PF13396"/>
    </source>
</evidence>
<feature type="domain" description="Cardiolipin synthase N-terminal" evidence="7">
    <location>
        <begin position="59"/>
        <end position="99"/>
    </location>
</feature>
<feature type="transmembrane region" description="Helical" evidence="6">
    <location>
        <begin position="43"/>
        <end position="66"/>
    </location>
</feature>
<keyword evidence="5 6" id="KW-0472">Membrane</keyword>
<keyword evidence="9" id="KW-1185">Reference proteome</keyword>
<gene>
    <name evidence="8" type="ORF">RclHR1_03110008</name>
</gene>
<comment type="caution">
    <text evidence="8">The sequence shown here is derived from an EMBL/GenBank/DDBJ whole genome shotgun (WGS) entry which is preliminary data.</text>
</comment>
<keyword evidence="4 6" id="KW-1133">Transmembrane helix</keyword>
<dbReference type="AlphaFoldDB" id="A0A2Z6S0U9"/>
<evidence type="ECO:0000313" key="9">
    <source>
        <dbReference type="Proteomes" id="UP000247702"/>
    </source>
</evidence>
<evidence type="ECO:0000313" key="8">
    <source>
        <dbReference type="EMBL" id="GBB97976.1"/>
    </source>
</evidence>